<name>A0AA35JJK6_SACUV</name>
<dbReference type="InterPro" id="IPR013087">
    <property type="entry name" value="Znf_C2H2_type"/>
</dbReference>
<dbReference type="EMBL" id="OX365918">
    <property type="protein sequence ID" value="CAI4062740.1"/>
    <property type="molecule type" value="Genomic_DNA"/>
</dbReference>
<feature type="domain" description="C2H2-type" evidence="2">
    <location>
        <begin position="251"/>
        <end position="281"/>
    </location>
</feature>
<evidence type="ECO:0000259" key="2">
    <source>
        <dbReference type="PROSITE" id="PS50157"/>
    </source>
</evidence>
<dbReference type="AlphaFoldDB" id="A0AA35JJK6"/>
<evidence type="ECO:0000313" key="3">
    <source>
        <dbReference type="EMBL" id="CAI4062740.1"/>
    </source>
</evidence>
<dbReference type="Gene3D" id="3.30.160.60">
    <property type="entry name" value="Classic Zinc Finger"/>
    <property type="match status" value="1"/>
</dbReference>
<sequence length="296" mass="33881">MPLYFGQNSAIANVSWNGESFQDVQSFYHWHDAERNINQNSVTLLEEDVSLYFAKNNLPGSLESTVPIPESQSQVNEMNAFLETNESQLHDRCGEVTNNARYITPSLGPAFKDLVNFKLQKEVSSAIFDGNETEQIVSQCPPAYSQLSHVAQLYNDPKVSGTLSQKQTKRGCYRCSHCSENFPTLLNFAAHLDEFNLKRPYTCPIKQCPWKILGFLQATGLRRHCASQHRGELDVEMEKSLNLRVEKYPGLSCPFSICQKTFKRKDAYKRHVAMVHNNVDSRFNKRLRKFMNSISR</sequence>
<keyword evidence="1" id="KW-0479">Metal-binding</keyword>
<accession>A0AA35JJK6</accession>
<dbReference type="PROSITE" id="PS50157">
    <property type="entry name" value="ZINC_FINGER_C2H2_2"/>
    <property type="match status" value="1"/>
</dbReference>
<keyword evidence="1" id="KW-0862">Zinc</keyword>
<evidence type="ECO:0000313" key="4">
    <source>
        <dbReference type="Proteomes" id="UP001162090"/>
    </source>
</evidence>
<dbReference type="Pfam" id="PF00096">
    <property type="entry name" value="zf-C2H2"/>
    <property type="match status" value="1"/>
</dbReference>
<reference evidence="3" key="1">
    <citation type="submission" date="2022-10" db="EMBL/GenBank/DDBJ databases">
        <authorList>
            <person name="Byrne P K."/>
        </authorList>
    </citation>
    <scope>NUCLEOTIDE SEQUENCE</scope>
    <source>
        <strain evidence="3">CBS7001</strain>
    </source>
</reference>
<dbReference type="PROSITE" id="PS00028">
    <property type="entry name" value="ZINC_FINGER_C2H2_1"/>
    <property type="match status" value="1"/>
</dbReference>
<organism evidence="3 4">
    <name type="scientific">Saccharomyces uvarum</name>
    <name type="common">Yeast</name>
    <name type="synonym">Saccharomyces bayanus var. uvarum</name>
    <dbReference type="NCBI Taxonomy" id="230603"/>
    <lineage>
        <taxon>Eukaryota</taxon>
        <taxon>Fungi</taxon>
        <taxon>Dikarya</taxon>
        <taxon>Ascomycota</taxon>
        <taxon>Saccharomycotina</taxon>
        <taxon>Saccharomycetes</taxon>
        <taxon>Saccharomycetales</taxon>
        <taxon>Saccharomycetaceae</taxon>
        <taxon>Saccharomyces</taxon>
    </lineage>
</organism>
<dbReference type="SMART" id="SM00355">
    <property type="entry name" value="ZnF_C2H2"/>
    <property type="match status" value="3"/>
</dbReference>
<protein>
    <recommendedName>
        <fullName evidence="2">C2H2-type domain-containing protein</fullName>
    </recommendedName>
</protein>
<dbReference type="Proteomes" id="UP001162090">
    <property type="component" value="Chromosome 7"/>
</dbReference>
<evidence type="ECO:0000256" key="1">
    <source>
        <dbReference type="PROSITE-ProRule" id="PRU00042"/>
    </source>
</evidence>
<proteinExistence type="predicted"/>
<dbReference type="GO" id="GO:0008270">
    <property type="term" value="F:zinc ion binding"/>
    <property type="evidence" value="ECO:0007669"/>
    <property type="project" value="UniProtKB-KW"/>
</dbReference>
<keyword evidence="1" id="KW-0863">Zinc-finger</keyword>
<gene>
    <name evidence="3" type="primary">SUVC07G2830</name>
    <name evidence="3" type="ORF">SUVC_07G2830</name>
</gene>